<sequence>MDSDQHLPSHTAGTEDGIPQQAGMVPRRKHAALALRDADCDASTSACVTPLATVTTWLVMRKCTIPRGSRDSPTKITTDGMEQAESVSAAACNERTFLPEAACPELKCSANGRSAIIPFAVFSPCCQRPVRNSLVPSRAQVCDSPKHGGTISLPSGIGCTAALLGPRLCAASAAGNPLVRHTVRVALAAILTVVRTPCAPVTPGDWNINWPFTPCAPESAIRDCLPGVAPSAY</sequence>
<dbReference type="Proteomes" id="UP000017861">
    <property type="component" value="Unassembled WGS sequence"/>
</dbReference>
<feature type="region of interest" description="Disordered" evidence="1">
    <location>
        <begin position="1"/>
        <end position="28"/>
    </location>
</feature>
<comment type="caution">
    <text evidence="2">The sequence shown here is derived from an EMBL/GenBank/DDBJ whole genome shotgun (WGS) entry which is preliminary data.</text>
</comment>
<accession>V5B332</accession>
<dbReference type="AlphaFoldDB" id="V5B332"/>
<evidence type="ECO:0000256" key="1">
    <source>
        <dbReference type="SAM" id="MobiDB-lite"/>
    </source>
</evidence>
<reference evidence="2 3" key="1">
    <citation type="journal article" date="2014" name="Genome Announc.">
        <title>Trypanosoma cruzi Clone Dm28c Draft Genome Sequence.</title>
        <authorList>
            <person name="Grisard E.C."/>
            <person name="Teixeira S.M."/>
            <person name="de Almeida L.G."/>
            <person name="Stoco P.H."/>
            <person name="Gerber A.L."/>
            <person name="Talavera-Lopez C."/>
            <person name="Lima O.C."/>
            <person name="Andersson B."/>
            <person name="de Vasconcelos A.T."/>
        </authorList>
    </citation>
    <scope>NUCLEOTIDE SEQUENCE [LARGE SCALE GENOMIC DNA]</scope>
    <source>
        <strain evidence="2 3">Dm28c</strain>
    </source>
</reference>
<organism evidence="2 3">
    <name type="scientific">Trypanosoma cruzi Dm28c</name>
    <dbReference type="NCBI Taxonomy" id="1416333"/>
    <lineage>
        <taxon>Eukaryota</taxon>
        <taxon>Discoba</taxon>
        <taxon>Euglenozoa</taxon>
        <taxon>Kinetoplastea</taxon>
        <taxon>Metakinetoplastina</taxon>
        <taxon>Trypanosomatida</taxon>
        <taxon>Trypanosomatidae</taxon>
        <taxon>Trypanosoma</taxon>
        <taxon>Schizotrypanum</taxon>
    </lineage>
</organism>
<name>V5B332_TRYCR</name>
<evidence type="ECO:0000313" key="2">
    <source>
        <dbReference type="EMBL" id="ESS60367.1"/>
    </source>
</evidence>
<dbReference type="EMBL" id="AYLP01000490">
    <property type="protein sequence ID" value="ESS60367.1"/>
    <property type="molecule type" value="Genomic_DNA"/>
</dbReference>
<dbReference type="OrthoDB" id="10452061at2759"/>
<gene>
    <name evidence="2" type="ORF">TCDM_12116</name>
</gene>
<dbReference type="VEuPathDB" id="TriTrypDB:TCDM_12116"/>
<evidence type="ECO:0000313" key="3">
    <source>
        <dbReference type="Proteomes" id="UP000017861"/>
    </source>
</evidence>
<protein>
    <submittedName>
        <fullName evidence="2">Uncharacterized protein</fullName>
    </submittedName>
</protein>
<proteinExistence type="predicted"/>